<accession>F4S8H7</accession>
<reference evidence="8" key="1">
    <citation type="journal article" date="2011" name="Proc. Natl. Acad. Sci. U.S.A.">
        <title>Obligate biotrophy features unraveled by the genomic analysis of rust fungi.</title>
        <authorList>
            <person name="Duplessis S."/>
            <person name="Cuomo C.A."/>
            <person name="Lin Y.-C."/>
            <person name="Aerts A."/>
            <person name="Tisserant E."/>
            <person name="Veneault-Fourrey C."/>
            <person name="Joly D.L."/>
            <person name="Hacquard S."/>
            <person name="Amselem J."/>
            <person name="Cantarel B.L."/>
            <person name="Chiu R."/>
            <person name="Coutinho P.M."/>
            <person name="Feau N."/>
            <person name="Field M."/>
            <person name="Frey P."/>
            <person name="Gelhaye E."/>
            <person name="Goldberg J."/>
            <person name="Grabherr M.G."/>
            <person name="Kodira C.D."/>
            <person name="Kohler A."/>
            <person name="Kuees U."/>
            <person name="Lindquist E.A."/>
            <person name="Lucas S.M."/>
            <person name="Mago R."/>
            <person name="Mauceli E."/>
            <person name="Morin E."/>
            <person name="Murat C."/>
            <person name="Pangilinan J.L."/>
            <person name="Park R."/>
            <person name="Pearson M."/>
            <person name="Quesneville H."/>
            <person name="Rouhier N."/>
            <person name="Sakthikumar S."/>
            <person name="Salamov A.A."/>
            <person name="Schmutz J."/>
            <person name="Selles B."/>
            <person name="Shapiro H."/>
            <person name="Tanguay P."/>
            <person name="Tuskan G.A."/>
            <person name="Henrissat B."/>
            <person name="Van de Peer Y."/>
            <person name="Rouze P."/>
            <person name="Ellis J.G."/>
            <person name="Dodds P.N."/>
            <person name="Schein J.E."/>
            <person name="Zhong S."/>
            <person name="Hamelin R.C."/>
            <person name="Grigoriev I.V."/>
            <person name="Szabo L.J."/>
            <person name="Martin F."/>
        </authorList>
    </citation>
    <scope>NUCLEOTIDE SEQUENCE [LARGE SCALE GENOMIC DNA]</scope>
    <source>
        <strain evidence="8">98AG31 / pathotype 3-4-7</strain>
    </source>
</reference>
<keyword evidence="2" id="KW-0813">Transport</keyword>
<protein>
    <recommendedName>
        <fullName evidence="9">Amino acid transporter</fullName>
    </recommendedName>
</protein>
<evidence type="ECO:0000256" key="5">
    <source>
        <dbReference type="ARBA" id="ARBA00023136"/>
    </source>
</evidence>
<evidence type="ECO:0000256" key="6">
    <source>
        <dbReference type="SAM" id="Phobius"/>
    </source>
</evidence>
<dbReference type="InParanoid" id="F4S8H7"/>
<feature type="transmembrane region" description="Helical" evidence="6">
    <location>
        <begin position="259"/>
        <end position="279"/>
    </location>
</feature>
<name>F4S8H7_MELLP</name>
<dbReference type="Pfam" id="PF13520">
    <property type="entry name" value="AA_permease_2"/>
    <property type="match status" value="1"/>
</dbReference>
<dbReference type="PANTHER" id="PTHR45649:SF26">
    <property type="entry name" value="OS04G0435100 PROTEIN"/>
    <property type="match status" value="1"/>
</dbReference>
<evidence type="ECO:0008006" key="9">
    <source>
        <dbReference type="Google" id="ProtNLM"/>
    </source>
</evidence>
<dbReference type="KEGG" id="mlr:MELLADRAFT_113068"/>
<feature type="transmembrane region" description="Helical" evidence="6">
    <location>
        <begin position="184"/>
        <end position="202"/>
    </location>
</feature>
<dbReference type="eggNOG" id="KOG1289">
    <property type="taxonomic scope" value="Eukaryota"/>
</dbReference>
<keyword evidence="5 6" id="KW-0472">Membrane</keyword>
<dbReference type="GO" id="GO:0016020">
    <property type="term" value="C:membrane"/>
    <property type="evidence" value="ECO:0007669"/>
    <property type="project" value="UniProtKB-SubCell"/>
</dbReference>
<feature type="transmembrane region" description="Helical" evidence="6">
    <location>
        <begin position="234"/>
        <end position="253"/>
    </location>
</feature>
<sequence>MASPAITSPISNRSAPDCIFETLNDTTRLDHRAAPIANFPQSNSGGEFLSLTSMTSEGRTSQFTQSFITRRPAKIINNQSQRDTEAQLAFLGYKQELYRDWDFWSSFSLSSINIGLLPGAFWGLTGAISWGGPAVMIYGLILSGIFMCCLNAVLAEMASAYPVTGAMFTWTFKLARAHPKLRDWAQLLSWQVAVFLTVSHVLTQVQLAAQFVDVFTSLFTASGYYWIILRWHRVVLTSGWLVIAGTIACTRPARSPLAWKIAGVLNLVLSAAICIALLATAKHQHPFRQLFTRFDNHTSFKSKLWIFIYGAANSTLSVGSEPAAHLSEETKDAAAVVPRVFFWSTIFSYLTALVMNVVVFKTLVPGHYHTPSTWPIIDLIFLHCPKPVAQFIVVCLIIVMFLEDMSQLLTAGRFLWALARDNAIPFPKYWRKTSTGFRIPRRATALLVGLSMLTTLAGLDRTKILPGILRLSLPAIFMVCYIVPVGLYIACGKDGFDRDGRSSWTLRGFSRPLSWISLMFLLSLVAIFSSPSESYINVETWSWTPLMLVGVFILAMATWMLYGRLNFAGPVKSLTIWTAGQELELPPKIARVQAPAAAAVTSTNDPRRSLHVTLNRSLPQQTGMTQNLTYNLPDAHVTYNSEGSMWCDTQIESKQIYSQG</sequence>
<keyword evidence="8" id="KW-1185">Reference proteome</keyword>
<feature type="transmembrane region" description="Helical" evidence="6">
    <location>
        <begin position="340"/>
        <end position="360"/>
    </location>
</feature>
<dbReference type="GO" id="GO:0022857">
    <property type="term" value="F:transmembrane transporter activity"/>
    <property type="evidence" value="ECO:0007669"/>
    <property type="project" value="InterPro"/>
</dbReference>
<keyword evidence="4 6" id="KW-1133">Transmembrane helix</keyword>
<dbReference type="RefSeq" id="XP_007417724.1">
    <property type="nucleotide sequence ID" value="XM_007417662.1"/>
</dbReference>
<organism evidence="8">
    <name type="scientific">Melampsora larici-populina (strain 98AG31 / pathotype 3-4-7)</name>
    <name type="common">Poplar leaf rust fungus</name>
    <dbReference type="NCBI Taxonomy" id="747676"/>
    <lineage>
        <taxon>Eukaryota</taxon>
        <taxon>Fungi</taxon>
        <taxon>Dikarya</taxon>
        <taxon>Basidiomycota</taxon>
        <taxon>Pucciniomycotina</taxon>
        <taxon>Pucciniomycetes</taxon>
        <taxon>Pucciniales</taxon>
        <taxon>Melampsoraceae</taxon>
        <taxon>Melampsora</taxon>
    </lineage>
</organism>
<comment type="subcellular location">
    <subcellularLocation>
        <location evidence="1">Membrane</location>
        <topology evidence="1">Multi-pass membrane protein</topology>
    </subcellularLocation>
</comment>
<evidence type="ECO:0000256" key="2">
    <source>
        <dbReference type="ARBA" id="ARBA00022448"/>
    </source>
</evidence>
<feature type="transmembrane region" description="Helical" evidence="6">
    <location>
        <begin position="439"/>
        <end position="459"/>
    </location>
</feature>
<feature type="transmembrane region" description="Helical" evidence="6">
    <location>
        <begin position="136"/>
        <end position="163"/>
    </location>
</feature>
<feature type="transmembrane region" description="Helical" evidence="6">
    <location>
        <begin position="208"/>
        <end position="227"/>
    </location>
</feature>
<feature type="transmembrane region" description="Helical" evidence="6">
    <location>
        <begin position="541"/>
        <end position="562"/>
    </location>
</feature>
<dbReference type="Gene3D" id="1.20.1740.10">
    <property type="entry name" value="Amino acid/polyamine transporter I"/>
    <property type="match status" value="1"/>
</dbReference>
<dbReference type="OrthoDB" id="10054429at2759"/>
<dbReference type="InterPro" id="IPR002293">
    <property type="entry name" value="AA/rel_permease1"/>
</dbReference>
<evidence type="ECO:0000313" key="8">
    <source>
        <dbReference type="Proteomes" id="UP000001072"/>
    </source>
</evidence>
<feature type="transmembrane region" description="Helical" evidence="6">
    <location>
        <begin position="103"/>
        <end position="124"/>
    </location>
</feature>
<dbReference type="EMBL" id="GL883165">
    <property type="protein sequence ID" value="EGF99036.1"/>
    <property type="molecule type" value="Genomic_DNA"/>
</dbReference>
<dbReference type="VEuPathDB" id="FungiDB:MELLADRAFT_113068"/>
<proteinExistence type="predicted"/>
<dbReference type="AlphaFoldDB" id="F4S8H7"/>
<dbReference type="GeneID" id="18924871"/>
<feature type="transmembrane region" description="Helical" evidence="6">
    <location>
        <begin position="512"/>
        <end position="529"/>
    </location>
</feature>
<dbReference type="HOGENOM" id="CLU_019144_0_0_1"/>
<feature type="transmembrane region" description="Helical" evidence="6">
    <location>
        <begin position="380"/>
        <end position="402"/>
    </location>
</feature>
<evidence type="ECO:0000256" key="4">
    <source>
        <dbReference type="ARBA" id="ARBA00022989"/>
    </source>
</evidence>
<dbReference type="PANTHER" id="PTHR45649">
    <property type="entry name" value="AMINO-ACID PERMEASE BAT1"/>
    <property type="match status" value="1"/>
</dbReference>
<dbReference type="Proteomes" id="UP000001072">
    <property type="component" value="Unassembled WGS sequence"/>
</dbReference>
<evidence type="ECO:0000313" key="7">
    <source>
        <dbReference type="EMBL" id="EGF99036.1"/>
    </source>
</evidence>
<evidence type="ECO:0000256" key="1">
    <source>
        <dbReference type="ARBA" id="ARBA00004141"/>
    </source>
</evidence>
<evidence type="ECO:0000256" key="3">
    <source>
        <dbReference type="ARBA" id="ARBA00022692"/>
    </source>
</evidence>
<feature type="transmembrane region" description="Helical" evidence="6">
    <location>
        <begin position="471"/>
        <end position="491"/>
    </location>
</feature>
<keyword evidence="3 6" id="KW-0812">Transmembrane</keyword>
<gene>
    <name evidence="7" type="ORF">MELLADRAFT_113068</name>
</gene>